<feature type="coiled-coil region" evidence="1">
    <location>
        <begin position="475"/>
        <end position="513"/>
    </location>
</feature>
<proteinExistence type="predicted"/>
<evidence type="ECO:0000256" key="1">
    <source>
        <dbReference type="SAM" id="Coils"/>
    </source>
</evidence>
<protein>
    <submittedName>
        <fullName evidence="3">Uncharacterized protein</fullName>
    </submittedName>
</protein>
<keyword evidence="5" id="KW-1185">Reference proteome</keyword>
<keyword evidence="1" id="KW-0175">Coiled coil</keyword>
<feature type="compositionally biased region" description="Low complexity" evidence="2">
    <location>
        <begin position="627"/>
        <end position="643"/>
    </location>
</feature>
<dbReference type="Proteomes" id="UP000188320">
    <property type="component" value="Unassembled WGS sequence"/>
</dbReference>
<comment type="caution">
    <text evidence="3">The sequence shown here is derived from an EMBL/GenBank/DDBJ whole genome shotgun (WGS) entry which is preliminary data.</text>
</comment>
<gene>
    <name evidence="4" type="ORF">AX774_g1788</name>
    <name evidence="3" type="ORF">AX774_g4873</name>
</gene>
<dbReference type="EMBL" id="LSSK01000164">
    <property type="protein sequence ID" value="OMH84690.1"/>
    <property type="molecule type" value="Genomic_DNA"/>
</dbReference>
<dbReference type="OrthoDB" id="2555519at2759"/>
<feature type="region of interest" description="Disordered" evidence="2">
    <location>
        <begin position="573"/>
        <end position="656"/>
    </location>
</feature>
<reference evidence="3" key="2">
    <citation type="submission" date="2017-01" db="EMBL/GenBank/DDBJ databases">
        <authorList>
            <person name="Mah S.A."/>
            <person name="Swanson W.J."/>
            <person name="Moy G.W."/>
            <person name="Vacquier V.D."/>
        </authorList>
    </citation>
    <scope>NUCLEOTIDE SEQUENCE [LARGE SCALE GENOMIC DNA]</scope>
    <source>
        <strain evidence="3">COL-18-3</strain>
    </source>
</reference>
<feature type="compositionally biased region" description="Pro residues" evidence="2">
    <location>
        <begin position="697"/>
        <end position="707"/>
    </location>
</feature>
<reference evidence="5" key="1">
    <citation type="submission" date="2017-01" db="EMBL/GenBank/DDBJ databases">
        <authorList>
            <person name="Wang Y."/>
            <person name="White M."/>
            <person name="Kvist S."/>
            <person name="Moncalvo J.-M."/>
        </authorList>
    </citation>
    <scope>NUCLEOTIDE SEQUENCE [LARGE SCALE GENOMIC DNA]</scope>
    <source>
        <strain evidence="5">COL-18-3</strain>
    </source>
</reference>
<evidence type="ECO:0000313" key="5">
    <source>
        <dbReference type="Proteomes" id="UP000188320"/>
    </source>
</evidence>
<organism evidence="3 5">
    <name type="scientific">Zancudomyces culisetae</name>
    <name type="common">Gut fungus</name>
    <name type="synonym">Smittium culisetae</name>
    <dbReference type="NCBI Taxonomy" id="1213189"/>
    <lineage>
        <taxon>Eukaryota</taxon>
        <taxon>Fungi</taxon>
        <taxon>Fungi incertae sedis</taxon>
        <taxon>Zoopagomycota</taxon>
        <taxon>Kickxellomycotina</taxon>
        <taxon>Harpellomycetes</taxon>
        <taxon>Harpellales</taxon>
        <taxon>Legeriomycetaceae</taxon>
        <taxon>Zancudomyces</taxon>
    </lineage>
</organism>
<dbReference type="EMBL" id="LSSK01000847">
    <property type="protein sequence ID" value="OMH81674.1"/>
    <property type="molecule type" value="Genomic_DNA"/>
</dbReference>
<feature type="compositionally biased region" description="Low complexity" evidence="2">
    <location>
        <begin position="708"/>
        <end position="719"/>
    </location>
</feature>
<feature type="region of interest" description="Disordered" evidence="2">
    <location>
        <begin position="1"/>
        <end position="48"/>
    </location>
</feature>
<evidence type="ECO:0000313" key="3">
    <source>
        <dbReference type="EMBL" id="OMH81674.1"/>
    </source>
</evidence>
<dbReference type="AlphaFoldDB" id="A0A1R1PL32"/>
<accession>A0A1R1PL32</accession>
<feature type="compositionally biased region" description="Polar residues" evidence="2">
    <location>
        <begin position="16"/>
        <end position="34"/>
    </location>
</feature>
<feature type="region of interest" description="Disordered" evidence="2">
    <location>
        <begin position="671"/>
        <end position="762"/>
    </location>
</feature>
<name>A0A1R1PL32_ZANCU</name>
<evidence type="ECO:0000256" key="2">
    <source>
        <dbReference type="SAM" id="MobiDB-lite"/>
    </source>
</evidence>
<evidence type="ECO:0000313" key="4">
    <source>
        <dbReference type="EMBL" id="OMH84690.1"/>
    </source>
</evidence>
<sequence length="787" mass="86404">MNMQLQANKVKASNIIRATSRQEGYQGENPTYDRSSGSGFSGGNRAHFPYENTNSNLYNIETSGNAQLSGVQKRPVMARRNTGVNETRDNTIFQASMHQQFGNKNVEANAFPANYSINNLDENVRPDSVLKRISAGSGVLNEGVSLQNQQVSALGAGARVLKFPEPQKEGVSELSAQRISEIIARLGTGMQQRVGDGSINSSGKNSTSNISNEYIANPASLQSDNRAANVRGPSENISGLSYPYPLNDSVGQEQLIRSNDKGFVGYTRGGVRVSSSNRVFSRNETRNDTVYNGPIAQTEQTMHDSAKSGTLVSQMGIEKTIPSRNSHTMIHSMENVLSTPRPMSLSEIHNNNQKKLVDTPLDGISTTNITSKTAMMNAAKASPVSKKSSLLHHREQEHQMDTTYRINDEFYTHEPANFRSTSRLMVESYGEAVEGSHGGTLRSIRAANERNYGSSFYTLDETSMEAAEARVGRKIEDLEIAKKALLAVNTQLESEVKNQKRQLYELKKQLKSQGVTTSDSNTIELLSEESEKIVEAVLKEDVLFQKLLSNIESLIKNAKEALEYRSEHTAKVISEPEMSTLDPETPETSGIAGAQSLPAPKPSRTPRHGVDKEVRGSMLRHQHHHTSTTNSSIISNSESLSKSGLPETRVSPKKIKHSRDLLDQLLTLVSNKGLSPPKDLSVAPLGKPEKSSFTSPLKPPTRIPRPPSSLIRKPPLLSKQLQQEKTTAHKTDMYLSSPTRSIKPTERNVTTTFGSDQRSRAASLNALEPSDSDDVVNIIKKLQNLLS</sequence>
<feature type="compositionally biased region" description="Polar residues" evidence="2">
    <location>
        <begin position="734"/>
        <end position="762"/>
    </location>
</feature>